<dbReference type="Proteomes" id="UP000231542">
    <property type="component" value="Unassembled WGS sequence"/>
</dbReference>
<dbReference type="HAMAP" id="MF_00071">
    <property type="entry name" value="LepA"/>
    <property type="match status" value="1"/>
</dbReference>
<keyword evidence="8" id="KW-0251">Elongation factor</keyword>
<dbReference type="InterPro" id="IPR005225">
    <property type="entry name" value="Small_GTP-bd"/>
</dbReference>
<feature type="binding site" evidence="6">
    <location>
        <begin position="15"/>
        <end position="20"/>
    </location>
    <ligand>
        <name>GTP</name>
        <dbReference type="ChEBI" id="CHEBI:37565"/>
    </ligand>
</feature>
<dbReference type="SUPFAM" id="SSF50447">
    <property type="entry name" value="Translation proteins"/>
    <property type="match status" value="1"/>
</dbReference>
<keyword evidence="5 6" id="KW-0342">GTP-binding</keyword>
<evidence type="ECO:0000313" key="9">
    <source>
        <dbReference type="Proteomes" id="UP000231542"/>
    </source>
</evidence>
<protein>
    <recommendedName>
        <fullName evidence="6">Elongation factor 4</fullName>
        <shortName evidence="6">EF-4</shortName>
        <ecNumber evidence="6">3.6.5.n1</ecNumber>
    </recommendedName>
    <alternativeName>
        <fullName evidence="6">Ribosomal back-translocase LepA</fullName>
    </alternativeName>
</protein>
<dbReference type="Pfam" id="PF00009">
    <property type="entry name" value="GTP_EFTU"/>
    <property type="match status" value="1"/>
</dbReference>
<dbReference type="Gene3D" id="3.30.70.870">
    <property type="entry name" value="Elongation Factor G (Translational Gtpase), domain 3"/>
    <property type="match status" value="1"/>
</dbReference>
<comment type="catalytic activity">
    <reaction evidence="6">
        <text>GTP + H2O = GDP + phosphate + H(+)</text>
        <dbReference type="Rhea" id="RHEA:19669"/>
        <dbReference type="ChEBI" id="CHEBI:15377"/>
        <dbReference type="ChEBI" id="CHEBI:15378"/>
        <dbReference type="ChEBI" id="CHEBI:37565"/>
        <dbReference type="ChEBI" id="CHEBI:43474"/>
        <dbReference type="ChEBI" id="CHEBI:58189"/>
        <dbReference type="EC" id="3.6.5.n1"/>
    </reaction>
</comment>
<keyword evidence="3 6" id="KW-0378">Hydrolase</keyword>
<dbReference type="EC" id="3.6.5.n1" evidence="6"/>
<evidence type="ECO:0000259" key="7">
    <source>
        <dbReference type="PROSITE" id="PS51722"/>
    </source>
</evidence>
<evidence type="ECO:0000313" key="8">
    <source>
        <dbReference type="EMBL" id="PIS43039.1"/>
    </source>
</evidence>
<keyword evidence="6" id="KW-0472">Membrane</keyword>
<accession>A0A2H0YXL7</accession>
<evidence type="ECO:0000256" key="3">
    <source>
        <dbReference type="ARBA" id="ARBA00022801"/>
    </source>
</evidence>
<evidence type="ECO:0000256" key="1">
    <source>
        <dbReference type="ARBA" id="ARBA00005454"/>
    </source>
</evidence>
<evidence type="ECO:0000256" key="2">
    <source>
        <dbReference type="ARBA" id="ARBA00022741"/>
    </source>
</evidence>
<keyword evidence="2 6" id="KW-0547">Nucleotide-binding</keyword>
<name>A0A2H0YXL7_9BACT</name>
<dbReference type="NCBIfam" id="TIGR00231">
    <property type="entry name" value="small_GTP"/>
    <property type="match status" value="1"/>
</dbReference>
<dbReference type="InterPro" id="IPR000795">
    <property type="entry name" value="T_Tr_GTP-bd_dom"/>
</dbReference>
<dbReference type="GO" id="GO:0045727">
    <property type="term" value="P:positive regulation of translation"/>
    <property type="evidence" value="ECO:0007669"/>
    <property type="project" value="UniProtKB-UniRule"/>
</dbReference>
<feature type="binding site" evidence="6">
    <location>
        <begin position="131"/>
        <end position="134"/>
    </location>
    <ligand>
        <name>GTP</name>
        <dbReference type="ChEBI" id="CHEBI:37565"/>
    </ligand>
</feature>
<dbReference type="PANTHER" id="PTHR43512:SF4">
    <property type="entry name" value="TRANSLATION FACTOR GUF1 HOMOLOG, CHLOROPLASTIC"/>
    <property type="match status" value="1"/>
</dbReference>
<dbReference type="AlphaFoldDB" id="A0A2H0YXL7"/>
<dbReference type="GO" id="GO:0043022">
    <property type="term" value="F:ribosome binding"/>
    <property type="evidence" value="ECO:0007669"/>
    <property type="project" value="UniProtKB-UniRule"/>
</dbReference>
<dbReference type="PANTHER" id="PTHR43512">
    <property type="entry name" value="TRANSLATION FACTOR GUF1-RELATED"/>
    <property type="match status" value="1"/>
</dbReference>
<gene>
    <name evidence="6 8" type="primary">lepA</name>
    <name evidence="8" type="ORF">COT24_00295</name>
</gene>
<dbReference type="CDD" id="cd03709">
    <property type="entry name" value="lepA_C"/>
    <property type="match status" value="1"/>
</dbReference>
<dbReference type="Gene3D" id="3.30.70.240">
    <property type="match status" value="1"/>
</dbReference>
<dbReference type="FunFam" id="3.30.70.240:FF:000007">
    <property type="entry name" value="Translation factor GUF1, mitochondrial"/>
    <property type="match status" value="1"/>
</dbReference>
<evidence type="ECO:0000256" key="6">
    <source>
        <dbReference type="HAMAP-Rule" id="MF_00071"/>
    </source>
</evidence>
<dbReference type="InterPro" id="IPR004161">
    <property type="entry name" value="EFTu-like_2"/>
</dbReference>
<dbReference type="InterPro" id="IPR013842">
    <property type="entry name" value="LepA_CTD"/>
</dbReference>
<dbReference type="SUPFAM" id="SSF54980">
    <property type="entry name" value="EF-G C-terminal domain-like"/>
    <property type="match status" value="2"/>
</dbReference>
<comment type="subcellular location">
    <subcellularLocation>
        <location evidence="6">Cell membrane</location>
        <topology evidence="6">Peripheral membrane protein</topology>
        <orientation evidence="6">Cytoplasmic side</orientation>
    </subcellularLocation>
</comment>
<dbReference type="Gene3D" id="3.30.70.2570">
    <property type="entry name" value="Elongation factor 4, C-terminal domain"/>
    <property type="match status" value="1"/>
</dbReference>
<dbReference type="Pfam" id="PF00679">
    <property type="entry name" value="EFG_C"/>
    <property type="match status" value="1"/>
</dbReference>
<dbReference type="Gene3D" id="2.40.30.10">
    <property type="entry name" value="Translation factors"/>
    <property type="match status" value="1"/>
</dbReference>
<dbReference type="InterPro" id="IPR038363">
    <property type="entry name" value="LepA_C_sf"/>
</dbReference>
<evidence type="ECO:0000256" key="4">
    <source>
        <dbReference type="ARBA" id="ARBA00022917"/>
    </source>
</evidence>
<dbReference type="PROSITE" id="PS00301">
    <property type="entry name" value="G_TR_1"/>
    <property type="match status" value="1"/>
</dbReference>
<dbReference type="NCBIfam" id="TIGR01393">
    <property type="entry name" value="lepA"/>
    <property type="match status" value="1"/>
</dbReference>
<dbReference type="InterPro" id="IPR009000">
    <property type="entry name" value="Transl_B-barrel_sf"/>
</dbReference>
<dbReference type="FunFam" id="3.40.50.300:FF:000078">
    <property type="entry name" value="Elongation factor 4"/>
    <property type="match status" value="1"/>
</dbReference>
<proteinExistence type="inferred from homology"/>
<dbReference type="InterPro" id="IPR035654">
    <property type="entry name" value="LepA_IV"/>
</dbReference>
<dbReference type="InterPro" id="IPR031157">
    <property type="entry name" value="G_TR_CS"/>
</dbReference>
<dbReference type="CDD" id="cd01890">
    <property type="entry name" value="LepA"/>
    <property type="match status" value="1"/>
</dbReference>
<dbReference type="EMBL" id="PEXU01000004">
    <property type="protein sequence ID" value="PIS43039.1"/>
    <property type="molecule type" value="Genomic_DNA"/>
</dbReference>
<dbReference type="PRINTS" id="PR00315">
    <property type="entry name" value="ELONGATNFCT"/>
</dbReference>
<comment type="caution">
    <text evidence="8">The sequence shown here is derived from an EMBL/GenBank/DDBJ whole genome shotgun (WGS) entry which is preliminary data.</text>
</comment>
<reference evidence="8 9" key="1">
    <citation type="submission" date="2017-09" db="EMBL/GenBank/DDBJ databases">
        <title>Depth-based differentiation of microbial function through sediment-hosted aquifers and enrichment of novel symbionts in the deep terrestrial subsurface.</title>
        <authorList>
            <person name="Probst A.J."/>
            <person name="Ladd B."/>
            <person name="Jarett J.K."/>
            <person name="Geller-Mcgrath D.E."/>
            <person name="Sieber C.M."/>
            <person name="Emerson J.B."/>
            <person name="Anantharaman K."/>
            <person name="Thomas B.C."/>
            <person name="Malmstrom R."/>
            <person name="Stieglmeier M."/>
            <person name="Klingl A."/>
            <person name="Woyke T."/>
            <person name="Ryan C.M."/>
            <person name="Banfield J.F."/>
        </authorList>
    </citation>
    <scope>NUCLEOTIDE SEQUENCE [LARGE SCALE GENOMIC DNA]</scope>
    <source>
        <strain evidence="8">CG08_land_8_20_14_0_20_40_16</strain>
    </source>
</reference>
<keyword evidence="4 6" id="KW-0648">Protein biosynthesis</keyword>
<dbReference type="GO" id="GO:0005886">
    <property type="term" value="C:plasma membrane"/>
    <property type="evidence" value="ECO:0007669"/>
    <property type="project" value="UniProtKB-SubCell"/>
</dbReference>
<dbReference type="Pfam" id="PF03144">
    <property type="entry name" value="GTP_EFTU_D2"/>
    <property type="match status" value="1"/>
</dbReference>
<dbReference type="Gene3D" id="3.40.50.300">
    <property type="entry name" value="P-loop containing nucleotide triphosphate hydrolases"/>
    <property type="match status" value="1"/>
</dbReference>
<dbReference type="InterPro" id="IPR027417">
    <property type="entry name" value="P-loop_NTPase"/>
</dbReference>
<sequence>MNQQIRNFCIIAHIDHGKSTLADRLLEFTGTVEKRKMRDQLLDQMDLERERGITIKLQPVCMEYQQGDEKYILNLIDTPGHVDFSYEVSRSLSAVEGALLLVDATQGIQAQTLANLYQALAQNLVIIPIINKIDLPNAEPDKVAQELANLLGVKSEEIILASAKTGQGVEKIIQKIITDIPAPQSAGNGRLKALIFDSYFDEYQGVVALVRILEGSLEKNDSIHFIATGKDATALAIGYLKPQLQPVSRLSEGEIGYLISGLKTVKDCRVGDTVVLELEKEKVEPLPGYQEVKPMVYAGFFPREGEDSTRLREALEKLHLNDSAFTFVPEKSSGLGIGFRCGFLGILHLDIVQERLKREYDLEVVVTVPSVAYRIRLKSGKEMVINNPSDFPEEGTIENIQEPWMKVDVIAPANFQGVVMELVLQRMGEYLTTEYLEQNRVILHFELPLTSLIVDFYDKLKSVTSGYASLNYDFSGMKETKIRRLDILVAGEQMEALATFVYEDSAYETARRIVQTLKEAIPPQLFEVRIQAVLGYQKQAGASLGGGKIIASERIAPMRKDVTAKLYGGDVTRKRKLLEKQKKGKKRMRSQGKVEIPSHAYLSVLKGK</sequence>
<dbReference type="FunFam" id="2.40.30.10:FF:000015">
    <property type="entry name" value="Translation factor GUF1, mitochondrial"/>
    <property type="match status" value="1"/>
</dbReference>
<feature type="domain" description="Tr-type G" evidence="7">
    <location>
        <begin position="3"/>
        <end position="184"/>
    </location>
</feature>
<dbReference type="GO" id="GO:0003746">
    <property type="term" value="F:translation elongation factor activity"/>
    <property type="evidence" value="ECO:0007669"/>
    <property type="project" value="UniProtKB-UniRule"/>
</dbReference>
<dbReference type="InterPro" id="IPR000640">
    <property type="entry name" value="EFG_V-like"/>
</dbReference>
<comment type="similarity">
    <text evidence="1 6">Belongs to the TRAFAC class translation factor GTPase superfamily. Classic translation factor GTPase family. LepA subfamily.</text>
</comment>
<dbReference type="InterPro" id="IPR006297">
    <property type="entry name" value="EF-4"/>
</dbReference>
<dbReference type="CDD" id="cd16260">
    <property type="entry name" value="EF4_III"/>
    <property type="match status" value="1"/>
</dbReference>
<comment type="function">
    <text evidence="6">Required for accurate and efficient protein synthesis under certain stress conditions. May act as a fidelity factor of the translation reaction, by catalyzing a one-codon backward translocation of tRNAs on improperly translocated ribosomes. Back-translocation proceeds from a post-translocation (POST) complex to a pre-translocation (PRE) complex, thus giving elongation factor G a second chance to translocate the tRNAs correctly. Binds to ribosomes in a GTP-dependent manner.</text>
</comment>
<dbReference type="PROSITE" id="PS51722">
    <property type="entry name" value="G_TR_2"/>
    <property type="match status" value="1"/>
</dbReference>
<evidence type="ECO:0000256" key="5">
    <source>
        <dbReference type="ARBA" id="ARBA00023134"/>
    </source>
</evidence>
<dbReference type="InterPro" id="IPR035647">
    <property type="entry name" value="EFG_III/V"/>
</dbReference>
<dbReference type="SUPFAM" id="SSF52540">
    <property type="entry name" value="P-loop containing nucleoside triphosphate hydrolases"/>
    <property type="match status" value="1"/>
</dbReference>
<dbReference type="CDD" id="cd03699">
    <property type="entry name" value="EF4_II"/>
    <property type="match status" value="1"/>
</dbReference>
<dbReference type="FunFam" id="3.30.70.870:FF:000004">
    <property type="entry name" value="Translation factor GUF1, mitochondrial"/>
    <property type="match status" value="1"/>
</dbReference>
<organism evidence="8 9">
    <name type="scientific">Candidatus Kerfeldbacteria bacterium CG08_land_8_20_14_0_20_40_16</name>
    <dbReference type="NCBI Taxonomy" id="2014244"/>
    <lineage>
        <taxon>Bacteria</taxon>
        <taxon>Candidatus Kerfeldiibacteriota</taxon>
    </lineage>
</organism>
<keyword evidence="6" id="KW-1003">Cell membrane</keyword>
<dbReference type="GO" id="GO:0005525">
    <property type="term" value="F:GTP binding"/>
    <property type="evidence" value="ECO:0007669"/>
    <property type="project" value="UniProtKB-UniRule"/>
</dbReference>
<dbReference type="Pfam" id="PF06421">
    <property type="entry name" value="LepA_C"/>
    <property type="match status" value="1"/>
</dbReference>
<dbReference type="GO" id="GO:0003924">
    <property type="term" value="F:GTPase activity"/>
    <property type="evidence" value="ECO:0007669"/>
    <property type="project" value="UniProtKB-UniRule"/>
</dbReference>